<feature type="domain" description="PepSY" evidence="3">
    <location>
        <begin position="149"/>
        <end position="206"/>
    </location>
</feature>
<accession>A0ABS4RFU3</accession>
<protein>
    <submittedName>
        <fullName evidence="4">Membrane protein YkoI</fullName>
    </submittedName>
</protein>
<feature type="transmembrane region" description="Helical" evidence="2">
    <location>
        <begin position="9"/>
        <end position="27"/>
    </location>
</feature>
<gene>
    <name evidence="4" type="ORF">J2Z40_002347</name>
</gene>
<keyword evidence="2" id="KW-1133">Transmembrane helix</keyword>
<evidence type="ECO:0000313" key="5">
    <source>
        <dbReference type="Proteomes" id="UP001519293"/>
    </source>
</evidence>
<sequence>MGGLNKKKFVIGAVILLAIMFGVWQVSNKMTSAEPLTAEQATSKVKELYSGQIVEVKEGENLYLITIQLETGTYDIEIDRHSGDIGKLTQTTTDLVSNEKVKKEPHDDSSSTLPNDSSVEKPKEKDPSGESESKQEKKDSTAAEKPKLLTEKEAIAIALKELNGEVDDVELESQGGITYYLVDIEREDNEDEATIQINAVSGEIMSIVWDD</sequence>
<dbReference type="InterPro" id="IPR025711">
    <property type="entry name" value="PepSY"/>
</dbReference>
<dbReference type="Proteomes" id="UP001519293">
    <property type="component" value="Unassembled WGS sequence"/>
</dbReference>
<reference evidence="4 5" key="1">
    <citation type="submission" date="2021-03" db="EMBL/GenBank/DDBJ databases">
        <title>Genomic Encyclopedia of Type Strains, Phase IV (KMG-IV): sequencing the most valuable type-strain genomes for metagenomic binning, comparative biology and taxonomic classification.</title>
        <authorList>
            <person name="Goeker M."/>
        </authorList>
    </citation>
    <scope>NUCLEOTIDE SEQUENCE [LARGE SCALE GENOMIC DNA]</scope>
    <source>
        <strain evidence="4 5">DSM 26675</strain>
    </source>
</reference>
<dbReference type="Pfam" id="PF03413">
    <property type="entry name" value="PepSY"/>
    <property type="match status" value="1"/>
</dbReference>
<feature type="region of interest" description="Disordered" evidence="1">
    <location>
        <begin position="96"/>
        <end position="147"/>
    </location>
</feature>
<dbReference type="RefSeq" id="WP_083954059.1">
    <property type="nucleotide sequence ID" value="NZ_JAGIKZ010000012.1"/>
</dbReference>
<keyword evidence="5" id="KW-1185">Reference proteome</keyword>
<comment type="caution">
    <text evidence="4">The sequence shown here is derived from an EMBL/GenBank/DDBJ whole genome shotgun (WGS) entry which is preliminary data.</text>
</comment>
<keyword evidence="2" id="KW-0812">Transmembrane</keyword>
<evidence type="ECO:0000256" key="2">
    <source>
        <dbReference type="SAM" id="Phobius"/>
    </source>
</evidence>
<dbReference type="Gene3D" id="3.10.450.40">
    <property type="match status" value="1"/>
</dbReference>
<feature type="compositionally biased region" description="Basic and acidic residues" evidence="1">
    <location>
        <begin position="118"/>
        <end position="147"/>
    </location>
</feature>
<organism evidence="4 5">
    <name type="scientific">Cytobacillus eiseniae</name>
    <dbReference type="NCBI Taxonomy" id="762947"/>
    <lineage>
        <taxon>Bacteria</taxon>
        <taxon>Bacillati</taxon>
        <taxon>Bacillota</taxon>
        <taxon>Bacilli</taxon>
        <taxon>Bacillales</taxon>
        <taxon>Bacillaceae</taxon>
        <taxon>Cytobacillus</taxon>
    </lineage>
</organism>
<proteinExistence type="predicted"/>
<feature type="compositionally biased region" description="Basic and acidic residues" evidence="1">
    <location>
        <begin position="97"/>
        <end position="109"/>
    </location>
</feature>
<name>A0ABS4RFU3_9BACI</name>
<keyword evidence="2" id="KW-0472">Membrane</keyword>
<evidence type="ECO:0000256" key="1">
    <source>
        <dbReference type="SAM" id="MobiDB-lite"/>
    </source>
</evidence>
<evidence type="ECO:0000313" key="4">
    <source>
        <dbReference type="EMBL" id="MBP2241775.1"/>
    </source>
</evidence>
<evidence type="ECO:0000259" key="3">
    <source>
        <dbReference type="Pfam" id="PF03413"/>
    </source>
</evidence>
<dbReference type="EMBL" id="JAGIKZ010000012">
    <property type="protein sequence ID" value="MBP2241775.1"/>
    <property type="molecule type" value="Genomic_DNA"/>
</dbReference>